<dbReference type="InterPro" id="IPR033985">
    <property type="entry name" value="SusD-like_N"/>
</dbReference>
<dbReference type="InterPro" id="IPR012944">
    <property type="entry name" value="SusD_RagB_dom"/>
</dbReference>
<dbReference type="EMBL" id="JBHRTA010000016">
    <property type="protein sequence ID" value="MFC3197156.1"/>
    <property type="molecule type" value="Genomic_DNA"/>
</dbReference>
<feature type="domain" description="RagB/SusD" evidence="6">
    <location>
        <begin position="346"/>
        <end position="644"/>
    </location>
</feature>
<protein>
    <submittedName>
        <fullName evidence="8">RagB/SusD family nutrient uptake outer membrane protein</fullName>
    </submittedName>
</protein>
<dbReference type="Pfam" id="PF14322">
    <property type="entry name" value="SusD-like_3"/>
    <property type="match status" value="1"/>
</dbReference>
<proteinExistence type="inferred from homology"/>
<evidence type="ECO:0000313" key="8">
    <source>
        <dbReference type="EMBL" id="MFC3197156.1"/>
    </source>
</evidence>
<evidence type="ECO:0000256" key="5">
    <source>
        <dbReference type="ARBA" id="ARBA00023237"/>
    </source>
</evidence>
<evidence type="ECO:0000259" key="6">
    <source>
        <dbReference type="Pfam" id="PF07980"/>
    </source>
</evidence>
<keyword evidence="3" id="KW-0732">Signal</keyword>
<reference evidence="9" key="1">
    <citation type="journal article" date="2019" name="Int. J. Syst. Evol. Microbiol.">
        <title>The Global Catalogue of Microorganisms (GCM) 10K type strain sequencing project: providing services to taxonomists for standard genome sequencing and annotation.</title>
        <authorList>
            <consortium name="The Broad Institute Genomics Platform"/>
            <consortium name="The Broad Institute Genome Sequencing Center for Infectious Disease"/>
            <person name="Wu L."/>
            <person name="Ma J."/>
        </authorList>
    </citation>
    <scope>NUCLEOTIDE SEQUENCE [LARGE SCALE GENOMIC DNA]</scope>
    <source>
        <strain evidence="9">KCTC 52416</strain>
    </source>
</reference>
<dbReference type="Gene3D" id="1.25.40.390">
    <property type="match status" value="1"/>
</dbReference>
<gene>
    <name evidence="8" type="ORF">ACFOET_06000</name>
</gene>
<name>A0ABV7JK51_9SPHI</name>
<evidence type="ECO:0000256" key="4">
    <source>
        <dbReference type="ARBA" id="ARBA00023136"/>
    </source>
</evidence>
<sequence>MKKIIKTVLLSGLFVFNSCNKFMDIVPDNVAELNQAFSMRMMAERFLFTCYSWIPTGHSFNSNPAWLAGDEMWLNSTTNFSQGSMPTWYLAMGAQNVNSPLVNYWDGNQGGTHLWRGIRECNIFLENIQGVGDMDQMEKNRWAAEVKFLKAYYHYYLLRMYGPIPIVDENYEVFEDPERVSFVRQPVDDVFDYIVRTIDEAMPALMADVMQPQMETGRVTQVVAKAMKAEMLVTAASPLFNGNADYQSYTNAEGQSLFNAAYSAEKWERAADACLDAIESAQAVGKRLYQWTAPTTMLVRPQESTINQMSLRQAVTERMDNPELLWVNNRSTAFADHQFTAFTPRSIDPARITNQRAGGYMAPTLNMALKFYSKNGVPIEEDFSYDYENRFELRDVPLGESPYQYDLIPGYTTVGLHFDREDRFYASLSFDGGRYFMSNHTNDLLAYAINARPGGNAAATNSPTRYSGTGYTPKKLVSYFNVLGDQNSITTYPYPFVMMRLANLYLLYAEALNEVNGPSEEIFMYLDRIRERSGLRGVIESWSDHSIYPDKPNTKDGLREIIHRERTIEMAFESQRFWDLRRWRKAQEELNTPIYGWDIRQSTPQTYYRPVVLFNRSFTQREYFWPISINELRRNPDLMQAPLW</sequence>
<comment type="caution">
    <text evidence="8">The sequence shown here is derived from an EMBL/GenBank/DDBJ whole genome shotgun (WGS) entry which is preliminary data.</text>
</comment>
<organism evidence="8 9">
    <name type="scientific">Parapedobacter deserti</name>
    <dbReference type="NCBI Taxonomy" id="1912957"/>
    <lineage>
        <taxon>Bacteria</taxon>
        <taxon>Pseudomonadati</taxon>
        <taxon>Bacteroidota</taxon>
        <taxon>Sphingobacteriia</taxon>
        <taxon>Sphingobacteriales</taxon>
        <taxon>Sphingobacteriaceae</taxon>
        <taxon>Parapedobacter</taxon>
    </lineage>
</organism>
<dbReference type="Pfam" id="PF07980">
    <property type="entry name" value="SusD_RagB"/>
    <property type="match status" value="1"/>
</dbReference>
<dbReference type="Proteomes" id="UP001595526">
    <property type="component" value="Unassembled WGS sequence"/>
</dbReference>
<comment type="subcellular location">
    <subcellularLocation>
        <location evidence="1">Cell outer membrane</location>
    </subcellularLocation>
</comment>
<evidence type="ECO:0000313" key="9">
    <source>
        <dbReference type="Proteomes" id="UP001595526"/>
    </source>
</evidence>
<evidence type="ECO:0000256" key="2">
    <source>
        <dbReference type="ARBA" id="ARBA00006275"/>
    </source>
</evidence>
<comment type="similarity">
    <text evidence="2">Belongs to the SusD family.</text>
</comment>
<accession>A0ABV7JK51</accession>
<evidence type="ECO:0000256" key="3">
    <source>
        <dbReference type="ARBA" id="ARBA00022729"/>
    </source>
</evidence>
<keyword evidence="9" id="KW-1185">Reference proteome</keyword>
<keyword evidence="5" id="KW-0998">Cell outer membrane</keyword>
<evidence type="ECO:0000256" key="1">
    <source>
        <dbReference type="ARBA" id="ARBA00004442"/>
    </source>
</evidence>
<dbReference type="RefSeq" id="WP_379020577.1">
    <property type="nucleotide sequence ID" value="NZ_JBHRTA010000016.1"/>
</dbReference>
<feature type="domain" description="SusD-like N-terminal" evidence="7">
    <location>
        <begin position="98"/>
        <end position="226"/>
    </location>
</feature>
<dbReference type="SUPFAM" id="SSF48452">
    <property type="entry name" value="TPR-like"/>
    <property type="match status" value="1"/>
</dbReference>
<evidence type="ECO:0000259" key="7">
    <source>
        <dbReference type="Pfam" id="PF14322"/>
    </source>
</evidence>
<dbReference type="InterPro" id="IPR011990">
    <property type="entry name" value="TPR-like_helical_dom_sf"/>
</dbReference>
<keyword evidence="4" id="KW-0472">Membrane</keyword>